<evidence type="ECO:0000256" key="3">
    <source>
        <dbReference type="ARBA" id="ARBA00022960"/>
    </source>
</evidence>
<evidence type="ECO:0000256" key="6">
    <source>
        <dbReference type="ARBA" id="ARBA00023316"/>
    </source>
</evidence>
<keyword evidence="4" id="KW-0573">Peptidoglycan synthesis</keyword>
<dbReference type="PANTHER" id="PTHR36174:SF1">
    <property type="entry name" value="LIPID II:GLYCINE GLYCYLTRANSFERASE"/>
    <property type="match status" value="1"/>
</dbReference>
<dbReference type="InterPro" id="IPR050644">
    <property type="entry name" value="PG_Glycine_Bridge_Synth"/>
</dbReference>
<evidence type="ECO:0000313" key="8">
    <source>
        <dbReference type="EMBL" id="MCP3427301.1"/>
    </source>
</evidence>
<dbReference type="InterPro" id="IPR016181">
    <property type="entry name" value="Acyl_CoA_acyltransferase"/>
</dbReference>
<dbReference type="InterPro" id="IPR003447">
    <property type="entry name" value="FEMABX"/>
</dbReference>
<organism evidence="8 9">
    <name type="scientific">Rothia santali</name>
    <dbReference type="NCBI Taxonomy" id="2949643"/>
    <lineage>
        <taxon>Bacteria</taxon>
        <taxon>Bacillati</taxon>
        <taxon>Actinomycetota</taxon>
        <taxon>Actinomycetes</taxon>
        <taxon>Micrococcales</taxon>
        <taxon>Micrococcaceae</taxon>
        <taxon>Rothia</taxon>
    </lineage>
</organism>
<feature type="domain" description="BioF2-like acetyltransferase" evidence="7">
    <location>
        <begin position="133"/>
        <end position="258"/>
    </location>
</feature>
<name>A0A9X2KMK5_9MICC</name>
<dbReference type="SUPFAM" id="SSF55729">
    <property type="entry name" value="Acyl-CoA N-acyltransferases (Nat)"/>
    <property type="match status" value="2"/>
</dbReference>
<dbReference type="PANTHER" id="PTHR36174">
    <property type="entry name" value="LIPID II:GLYCINE GLYCYLTRANSFERASE"/>
    <property type="match status" value="1"/>
</dbReference>
<dbReference type="AlphaFoldDB" id="A0A9X2KMK5"/>
<proteinExistence type="inferred from homology"/>
<dbReference type="GO" id="GO:0016755">
    <property type="term" value="F:aminoacyltransferase activity"/>
    <property type="evidence" value="ECO:0007669"/>
    <property type="project" value="InterPro"/>
</dbReference>
<dbReference type="Gene3D" id="3.40.630.30">
    <property type="match status" value="1"/>
</dbReference>
<gene>
    <name evidence="8" type="ORF">NBM05_15115</name>
</gene>
<keyword evidence="3" id="KW-0133">Cell shape</keyword>
<keyword evidence="9" id="KW-1185">Reference proteome</keyword>
<evidence type="ECO:0000256" key="5">
    <source>
        <dbReference type="ARBA" id="ARBA00023315"/>
    </source>
</evidence>
<protein>
    <submittedName>
        <fullName evidence="8">Peptidoglycan bridge formation glycyltransferase FemA/FemB family protein</fullName>
    </submittedName>
</protein>
<dbReference type="InterPro" id="IPR038740">
    <property type="entry name" value="BioF2-like_GNAT_dom"/>
</dbReference>
<keyword evidence="2" id="KW-0808">Transferase</keyword>
<dbReference type="GO" id="GO:0009252">
    <property type="term" value="P:peptidoglycan biosynthetic process"/>
    <property type="evidence" value="ECO:0007669"/>
    <property type="project" value="UniProtKB-KW"/>
</dbReference>
<evidence type="ECO:0000259" key="7">
    <source>
        <dbReference type="Pfam" id="PF13480"/>
    </source>
</evidence>
<evidence type="ECO:0000256" key="4">
    <source>
        <dbReference type="ARBA" id="ARBA00022984"/>
    </source>
</evidence>
<dbReference type="GO" id="GO:0071555">
    <property type="term" value="P:cell wall organization"/>
    <property type="evidence" value="ECO:0007669"/>
    <property type="project" value="UniProtKB-KW"/>
</dbReference>
<evidence type="ECO:0000313" key="9">
    <source>
        <dbReference type="Proteomes" id="UP001139502"/>
    </source>
</evidence>
<keyword evidence="6" id="KW-0961">Cell wall biogenesis/degradation</keyword>
<dbReference type="RefSeq" id="WP_254169144.1">
    <property type="nucleotide sequence ID" value="NZ_JANAFB010000076.1"/>
</dbReference>
<comment type="caution">
    <text evidence="8">The sequence shown here is derived from an EMBL/GenBank/DDBJ whole genome shotgun (WGS) entry which is preliminary data.</text>
</comment>
<dbReference type="Proteomes" id="UP001139502">
    <property type="component" value="Unassembled WGS sequence"/>
</dbReference>
<sequence>MTNFLQSEAWATFQRDLGHEVFRGEGPGYAYLATLEGGRTGRYLYCPYGPDADSPEAFDAALAELRGVARSAGCLFVRIEPTSPAVFPEGSDGARELRRRGLRLSPRQIQPSHTWMVDLTQDEEALLKGMTSTNRNLHRNIHKKGVTFEASHRPDDVAVLTRYLGRTAERVGFNRQKDDYLIQAAQSLLPNGAATLYLAKLDDEPIGAALVYDSDDTRTYAHASMSFEHRRLSANNPLVSHMMLEAKERGLTRFDMFGIAPEGEPEHEWAGFTKFKKSFGGYPVTYPGTWDLPVSAAGYRAFRLAYAGKEKAVPFLRTRVLPAVRTAGSRAVPAARRAGAALARRLRGTRG</sequence>
<reference evidence="8" key="1">
    <citation type="submission" date="2022-06" db="EMBL/GenBank/DDBJ databases">
        <title>Rothia sp. isolated from sandalwood seedling.</title>
        <authorList>
            <person name="Tuikhar N."/>
            <person name="Kirdat K."/>
            <person name="Thorat V."/>
            <person name="Swetha P."/>
            <person name="Padma S."/>
            <person name="Sundararaj R."/>
            <person name="Yadav A."/>
        </authorList>
    </citation>
    <scope>NUCLEOTIDE SEQUENCE</scope>
    <source>
        <strain evidence="8">AR01</strain>
    </source>
</reference>
<dbReference type="PROSITE" id="PS51191">
    <property type="entry name" value="FEMABX"/>
    <property type="match status" value="1"/>
</dbReference>
<accession>A0A9X2KMK5</accession>
<dbReference type="EMBL" id="JANAFB010000076">
    <property type="protein sequence ID" value="MCP3427301.1"/>
    <property type="molecule type" value="Genomic_DNA"/>
</dbReference>
<comment type="similarity">
    <text evidence="1">Belongs to the FemABX family.</text>
</comment>
<dbReference type="GO" id="GO:0008360">
    <property type="term" value="P:regulation of cell shape"/>
    <property type="evidence" value="ECO:0007669"/>
    <property type="project" value="UniProtKB-KW"/>
</dbReference>
<dbReference type="Pfam" id="PF13480">
    <property type="entry name" value="Acetyltransf_6"/>
    <property type="match status" value="1"/>
</dbReference>
<evidence type="ECO:0000256" key="1">
    <source>
        <dbReference type="ARBA" id="ARBA00009943"/>
    </source>
</evidence>
<evidence type="ECO:0000256" key="2">
    <source>
        <dbReference type="ARBA" id="ARBA00022679"/>
    </source>
</evidence>
<keyword evidence="5" id="KW-0012">Acyltransferase</keyword>